<name>A0A9D4EFJ5_DREPO</name>
<organism evidence="1 2">
    <name type="scientific">Dreissena polymorpha</name>
    <name type="common">Zebra mussel</name>
    <name type="synonym">Mytilus polymorpha</name>
    <dbReference type="NCBI Taxonomy" id="45954"/>
    <lineage>
        <taxon>Eukaryota</taxon>
        <taxon>Metazoa</taxon>
        <taxon>Spiralia</taxon>
        <taxon>Lophotrochozoa</taxon>
        <taxon>Mollusca</taxon>
        <taxon>Bivalvia</taxon>
        <taxon>Autobranchia</taxon>
        <taxon>Heteroconchia</taxon>
        <taxon>Euheterodonta</taxon>
        <taxon>Imparidentia</taxon>
        <taxon>Neoheterodontei</taxon>
        <taxon>Myida</taxon>
        <taxon>Dreissenoidea</taxon>
        <taxon>Dreissenidae</taxon>
        <taxon>Dreissena</taxon>
    </lineage>
</organism>
<gene>
    <name evidence="1" type="ORF">DPMN_180188</name>
</gene>
<keyword evidence="2" id="KW-1185">Reference proteome</keyword>
<evidence type="ECO:0000313" key="2">
    <source>
        <dbReference type="Proteomes" id="UP000828390"/>
    </source>
</evidence>
<reference evidence="1" key="1">
    <citation type="journal article" date="2019" name="bioRxiv">
        <title>The Genome of the Zebra Mussel, Dreissena polymorpha: A Resource for Invasive Species Research.</title>
        <authorList>
            <person name="McCartney M.A."/>
            <person name="Auch B."/>
            <person name="Kono T."/>
            <person name="Mallez S."/>
            <person name="Zhang Y."/>
            <person name="Obille A."/>
            <person name="Becker A."/>
            <person name="Abrahante J.E."/>
            <person name="Garbe J."/>
            <person name="Badalamenti J.P."/>
            <person name="Herman A."/>
            <person name="Mangelson H."/>
            <person name="Liachko I."/>
            <person name="Sullivan S."/>
            <person name="Sone E.D."/>
            <person name="Koren S."/>
            <person name="Silverstein K.A.T."/>
            <person name="Beckman K.B."/>
            <person name="Gohl D.M."/>
        </authorList>
    </citation>
    <scope>NUCLEOTIDE SEQUENCE</scope>
    <source>
        <strain evidence="1">Duluth1</strain>
        <tissue evidence="1">Whole animal</tissue>
    </source>
</reference>
<dbReference type="PANTHER" id="PTHR23053:SF0">
    <property type="entry name" value="HYDROCEPHALUS-INDUCING PROTEIN HOMOLOG"/>
    <property type="match status" value="1"/>
</dbReference>
<dbReference type="Proteomes" id="UP000828390">
    <property type="component" value="Unassembled WGS sequence"/>
</dbReference>
<reference evidence="1" key="2">
    <citation type="submission" date="2020-11" db="EMBL/GenBank/DDBJ databases">
        <authorList>
            <person name="McCartney M.A."/>
            <person name="Auch B."/>
            <person name="Kono T."/>
            <person name="Mallez S."/>
            <person name="Becker A."/>
            <person name="Gohl D.M."/>
            <person name="Silverstein K.A.T."/>
            <person name="Koren S."/>
            <person name="Bechman K.B."/>
            <person name="Herman A."/>
            <person name="Abrahante J.E."/>
            <person name="Garbe J."/>
        </authorList>
    </citation>
    <scope>NUCLEOTIDE SEQUENCE</scope>
    <source>
        <strain evidence="1">Duluth1</strain>
        <tissue evidence="1">Whole animal</tissue>
    </source>
</reference>
<proteinExistence type="predicted"/>
<sequence>MTFYGHADIWGQAKAICEVEGGPTYEITLKGEASLVSYKFDCKEIHYGKQVSCLMFDLIWETGILFHV</sequence>
<accession>A0A9D4EFJ5</accession>
<protein>
    <submittedName>
        <fullName evidence="1">Uncharacterized protein</fullName>
    </submittedName>
</protein>
<evidence type="ECO:0000313" key="1">
    <source>
        <dbReference type="EMBL" id="KAH3778718.1"/>
    </source>
</evidence>
<dbReference type="InterPro" id="IPR033305">
    <property type="entry name" value="Hydin-like"/>
</dbReference>
<dbReference type="GO" id="GO:0005930">
    <property type="term" value="C:axoneme"/>
    <property type="evidence" value="ECO:0007669"/>
    <property type="project" value="TreeGrafter"/>
</dbReference>
<comment type="caution">
    <text evidence="1">The sequence shown here is derived from an EMBL/GenBank/DDBJ whole genome shotgun (WGS) entry which is preliminary data.</text>
</comment>
<dbReference type="AlphaFoldDB" id="A0A9D4EFJ5"/>
<dbReference type="EMBL" id="JAIWYP010000009">
    <property type="protein sequence ID" value="KAH3778718.1"/>
    <property type="molecule type" value="Genomic_DNA"/>
</dbReference>
<dbReference type="GO" id="GO:1904158">
    <property type="term" value="P:axonemal central apparatus assembly"/>
    <property type="evidence" value="ECO:0007669"/>
    <property type="project" value="TreeGrafter"/>
</dbReference>
<dbReference type="GO" id="GO:0003341">
    <property type="term" value="P:cilium movement"/>
    <property type="evidence" value="ECO:0007669"/>
    <property type="project" value="TreeGrafter"/>
</dbReference>
<dbReference type="PANTHER" id="PTHR23053">
    <property type="entry name" value="DLEC1 DELETED IN LUNG AND ESOPHAGEAL CANCER 1"/>
    <property type="match status" value="1"/>
</dbReference>